<keyword evidence="2" id="KW-0812">Transmembrane</keyword>
<keyword evidence="2" id="KW-0472">Membrane</keyword>
<keyword evidence="4" id="KW-1185">Reference proteome</keyword>
<dbReference type="KEGG" id="llu:AKJ09_10578"/>
<reference evidence="3 4" key="1">
    <citation type="submission" date="2015-08" db="EMBL/GenBank/DDBJ databases">
        <authorList>
            <person name="Babu N.S."/>
            <person name="Beckwith C.J."/>
            <person name="Beseler K.G."/>
            <person name="Brison A."/>
            <person name="Carone J.V."/>
            <person name="Caskin T.P."/>
            <person name="Diamond M."/>
            <person name="Durham M.E."/>
            <person name="Foxe J.M."/>
            <person name="Go M."/>
            <person name="Henderson B.A."/>
            <person name="Jones I.B."/>
            <person name="McGettigan J.A."/>
            <person name="Micheletti S.J."/>
            <person name="Nasrallah M.E."/>
            <person name="Ortiz D."/>
            <person name="Piller C.R."/>
            <person name="Privatt S.R."/>
            <person name="Schneider S.L."/>
            <person name="Sharp S."/>
            <person name="Smith T.C."/>
            <person name="Stanton J.D."/>
            <person name="Ullery H.E."/>
            <person name="Wilson R.J."/>
            <person name="Serrano M.G."/>
            <person name="Buck G."/>
            <person name="Lee V."/>
            <person name="Wang Y."/>
            <person name="Carvalho R."/>
            <person name="Voegtly L."/>
            <person name="Shi R."/>
            <person name="Duckworth R."/>
            <person name="Johnson A."/>
            <person name="Loviza R."/>
            <person name="Walstead R."/>
            <person name="Shah Z."/>
            <person name="Kiflezghi M."/>
            <person name="Wade K."/>
            <person name="Ball S.L."/>
            <person name="Bradley K.W."/>
            <person name="Asai D.J."/>
            <person name="Bowman C.A."/>
            <person name="Russell D.A."/>
            <person name="Pope W.H."/>
            <person name="Jacobs-Sera D."/>
            <person name="Hendrix R.W."/>
            <person name="Hatfull G.F."/>
        </authorList>
    </citation>
    <scope>NUCLEOTIDE SEQUENCE [LARGE SCALE GENOMIC DNA]</scope>
    <source>
        <strain evidence="3 4">DSM 27648</strain>
    </source>
</reference>
<dbReference type="AlphaFoldDB" id="A0A0K1QEQ4"/>
<evidence type="ECO:0000256" key="2">
    <source>
        <dbReference type="SAM" id="Phobius"/>
    </source>
</evidence>
<gene>
    <name evidence="3" type="ORF">AKJ09_10578</name>
</gene>
<organism evidence="3 4">
    <name type="scientific">Labilithrix luteola</name>
    <dbReference type="NCBI Taxonomy" id="1391654"/>
    <lineage>
        <taxon>Bacteria</taxon>
        <taxon>Pseudomonadati</taxon>
        <taxon>Myxococcota</taxon>
        <taxon>Polyangia</taxon>
        <taxon>Polyangiales</taxon>
        <taxon>Labilitrichaceae</taxon>
        <taxon>Labilithrix</taxon>
    </lineage>
</organism>
<dbReference type="Proteomes" id="UP000064967">
    <property type="component" value="Chromosome"/>
</dbReference>
<dbReference type="STRING" id="1391654.AKJ09_10578"/>
<accession>A0A0K1QEQ4</accession>
<evidence type="ECO:0000313" key="4">
    <source>
        <dbReference type="Proteomes" id="UP000064967"/>
    </source>
</evidence>
<feature type="compositionally biased region" description="Low complexity" evidence="1">
    <location>
        <begin position="27"/>
        <end position="44"/>
    </location>
</feature>
<evidence type="ECO:0000313" key="3">
    <source>
        <dbReference type="EMBL" id="AKV03915.1"/>
    </source>
</evidence>
<evidence type="ECO:0000256" key="1">
    <source>
        <dbReference type="SAM" id="MobiDB-lite"/>
    </source>
</evidence>
<feature type="compositionally biased region" description="Basic and acidic residues" evidence="1">
    <location>
        <begin position="1"/>
        <end position="12"/>
    </location>
</feature>
<feature type="transmembrane region" description="Helical" evidence="2">
    <location>
        <begin position="132"/>
        <end position="151"/>
    </location>
</feature>
<sequence>MASPALRHDGRVSEGNTEPVEAEAGTEEAGAAGATAPEPARTPAVDAGDIDALFTSLWNRCLEAWDDDKPHQALLDHALRNEMLPQLAGRYRSLKDDPEKGARAQKKIDGIVVAATQMLFATKTPAVTKTPWQWTASFAVACLFVLAWLTYKIFLHR</sequence>
<proteinExistence type="predicted"/>
<name>A0A0K1QEQ4_9BACT</name>
<keyword evidence="2" id="KW-1133">Transmembrane helix</keyword>
<feature type="region of interest" description="Disordered" evidence="1">
    <location>
        <begin position="1"/>
        <end position="44"/>
    </location>
</feature>
<dbReference type="EMBL" id="CP012333">
    <property type="protein sequence ID" value="AKV03915.1"/>
    <property type="molecule type" value="Genomic_DNA"/>
</dbReference>
<protein>
    <submittedName>
        <fullName evidence="3">Uncharacterized protein</fullName>
    </submittedName>
</protein>